<comment type="caution">
    <text evidence="1">The sequence shown here is derived from an EMBL/GenBank/DDBJ whole genome shotgun (WGS) entry which is preliminary data.</text>
</comment>
<evidence type="ECO:0000313" key="1">
    <source>
        <dbReference type="EMBL" id="KAA3929530.1"/>
    </source>
</evidence>
<dbReference type="Proteomes" id="UP000365824">
    <property type="component" value="Unassembled WGS sequence"/>
</dbReference>
<proteinExistence type="predicted"/>
<dbReference type="EMBL" id="VWLB01000010">
    <property type="protein sequence ID" value="KAA3929530.1"/>
    <property type="molecule type" value="Genomic_DNA"/>
</dbReference>
<organism evidence="1 2">
    <name type="scientific">Bacteroides ovatus</name>
    <dbReference type="NCBI Taxonomy" id="28116"/>
    <lineage>
        <taxon>Bacteria</taxon>
        <taxon>Pseudomonadati</taxon>
        <taxon>Bacteroidota</taxon>
        <taxon>Bacteroidia</taxon>
        <taxon>Bacteroidales</taxon>
        <taxon>Bacteroidaceae</taxon>
        <taxon>Bacteroides</taxon>
    </lineage>
</organism>
<name>A0A9P3ZZ23_BACOV</name>
<evidence type="ECO:0000313" key="2">
    <source>
        <dbReference type="Proteomes" id="UP000365824"/>
    </source>
</evidence>
<reference evidence="1 2" key="1">
    <citation type="journal article" date="2019" name="Nat. Med.">
        <title>A library of human gut bacterial isolates paired with longitudinal multiomics data enables mechanistic microbiome research.</title>
        <authorList>
            <person name="Poyet M."/>
            <person name="Groussin M."/>
            <person name="Gibbons S.M."/>
            <person name="Avila-Pacheco J."/>
            <person name="Jiang X."/>
            <person name="Kearney S.M."/>
            <person name="Perrotta A.R."/>
            <person name="Berdy B."/>
            <person name="Zhao S."/>
            <person name="Lieberman T.D."/>
            <person name="Swanson P.K."/>
            <person name="Smith M."/>
            <person name="Roesemann S."/>
            <person name="Alexander J.E."/>
            <person name="Rich S.A."/>
            <person name="Livny J."/>
            <person name="Vlamakis H."/>
            <person name="Clish C."/>
            <person name="Bullock K."/>
            <person name="Deik A."/>
            <person name="Scott J."/>
            <person name="Pierce K.A."/>
            <person name="Xavier R.J."/>
            <person name="Alm E.J."/>
        </authorList>
    </citation>
    <scope>NUCLEOTIDE SEQUENCE [LARGE SCALE GENOMIC DNA]</scope>
    <source>
        <strain evidence="1 2">BIOML-A160</strain>
    </source>
</reference>
<dbReference type="AlphaFoldDB" id="A0A9P3ZZ23"/>
<accession>A0A9P3ZZ23</accession>
<sequence>MREPSFLYVETSVSSRGNCSSYAWKLNLPACKTGLYKVWQINICNGICNGICNSICNAAIG</sequence>
<protein>
    <submittedName>
        <fullName evidence="1">Uncharacterized protein</fullName>
    </submittedName>
</protein>
<gene>
    <name evidence="1" type="ORF">F3F25_08190</name>
</gene>